<reference evidence="2" key="1">
    <citation type="submission" date="2020-12" db="EMBL/GenBank/DDBJ databases">
        <authorList>
            <person name="Huq M.A."/>
        </authorList>
    </citation>
    <scope>NUCLEOTIDE SEQUENCE</scope>
    <source>
        <strain evidence="2">MAHUQ-46</strain>
    </source>
</reference>
<dbReference type="AlphaFoldDB" id="A0A934J8P8"/>
<evidence type="ECO:0000313" key="3">
    <source>
        <dbReference type="Proteomes" id="UP000640274"/>
    </source>
</evidence>
<proteinExistence type="predicted"/>
<accession>A0A934J8P8</accession>
<keyword evidence="1" id="KW-0812">Transmembrane</keyword>
<name>A0A934J8P8_9BACL</name>
<evidence type="ECO:0000313" key="2">
    <source>
        <dbReference type="EMBL" id="MBJ6362482.1"/>
    </source>
</evidence>
<keyword evidence="1" id="KW-0472">Membrane</keyword>
<gene>
    <name evidence="2" type="ORF">JFN88_14635</name>
</gene>
<evidence type="ECO:0000256" key="1">
    <source>
        <dbReference type="SAM" id="Phobius"/>
    </source>
</evidence>
<dbReference type="RefSeq" id="WP_199020027.1">
    <property type="nucleotide sequence ID" value="NZ_JAELUP010000076.1"/>
</dbReference>
<keyword evidence="1" id="KW-1133">Transmembrane helix</keyword>
<protein>
    <submittedName>
        <fullName evidence="2">Uncharacterized protein</fullName>
    </submittedName>
</protein>
<keyword evidence="3" id="KW-1185">Reference proteome</keyword>
<sequence length="148" mass="16152">MILTRFSSNALIRAAAILSVLLGLLYLPSNYSLPIIGLGPELEGGQQLAEFWAMYAMYGGAIMFIGSFLLNVSRSISFKRIVLAACLIATFLLIAAQLPPLFWWIFVGSAVFSWSSVLGLSLHLALLLLALRGAIVTIHSIERLKLNK</sequence>
<organism evidence="2 3">
    <name type="scientific">Paenibacillus roseus</name>
    <dbReference type="NCBI Taxonomy" id="2798579"/>
    <lineage>
        <taxon>Bacteria</taxon>
        <taxon>Bacillati</taxon>
        <taxon>Bacillota</taxon>
        <taxon>Bacilli</taxon>
        <taxon>Bacillales</taxon>
        <taxon>Paenibacillaceae</taxon>
        <taxon>Paenibacillus</taxon>
    </lineage>
</organism>
<feature type="transmembrane region" description="Helical" evidence="1">
    <location>
        <begin position="82"/>
        <end position="106"/>
    </location>
</feature>
<comment type="caution">
    <text evidence="2">The sequence shown here is derived from an EMBL/GenBank/DDBJ whole genome shotgun (WGS) entry which is preliminary data.</text>
</comment>
<feature type="transmembrane region" description="Helical" evidence="1">
    <location>
        <begin position="51"/>
        <end position="70"/>
    </location>
</feature>
<dbReference type="EMBL" id="JAELUP010000076">
    <property type="protein sequence ID" value="MBJ6362482.1"/>
    <property type="molecule type" value="Genomic_DNA"/>
</dbReference>
<feature type="transmembrane region" description="Helical" evidence="1">
    <location>
        <begin position="112"/>
        <end position="138"/>
    </location>
</feature>
<dbReference type="Proteomes" id="UP000640274">
    <property type="component" value="Unassembled WGS sequence"/>
</dbReference>
<feature type="transmembrane region" description="Helical" evidence="1">
    <location>
        <begin position="12"/>
        <end position="31"/>
    </location>
</feature>